<organism evidence="1">
    <name type="scientific">hydrocarbon metagenome</name>
    <dbReference type="NCBI Taxonomy" id="938273"/>
    <lineage>
        <taxon>unclassified sequences</taxon>
        <taxon>metagenomes</taxon>
        <taxon>ecological metagenomes</taxon>
    </lineage>
</organism>
<proteinExistence type="predicted"/>
<evidence type="ECO:0000313" key="1">
    <source>
        <dbReference type="EMBL" id="KUG18131.1"/>
    </source>
</evidence>
<sequence length="45" mass="5229">MFQAYPDIKKMIMNMRSTQADSLFILTSIRPAFRESHRIGIEVQG</sequence>
<gene>
    <name evidence="1" type="ORF">ASZ90_012169</name>
</gene>
<reference evidence="1" key="1">
    <citation type="journal article" date="2015" name="Proc. Natl. Acad. Sci. U.S.A.">
        <title>Networks of energetic and metabolic interactions define dynamics in microbial communities.</title>
        <authorList>
            <person name="Embree M."/>
            <person name="Liu J.K."/>
            <person name="Al-Bassam M.M."/>
            <person name="Zengler K."/>
        </authorList>
    </citation>
    <scope>NUCLEOTIDE SEQUENCE</scope>
</reference>
<name>A0A0W8FCR2_9ZZZZ</name>
<accession>A0A0W8FCR2</accession>
<dbReference type="AlphaFoldDB" id="A0A0W8FCR2"/>
<protein>
    <submittedName>
        <fullName evidence="1">Uncharacterized protein</fullName>
    </submittedName>
</protein>
<dbReference type="EMBL" id="LNQE01001401">
    <property type="protein sequence ID" value="KUG18131.1"/>
    <property type="molecule type" value="Genomic_DNA"/>
</dbReference>
<comment type="caution">
    <text evidence="1">The sequence shown here is derived from an EMBL/GenBank/DDBJ whole genome shotgun (WGS) entry which is preliminary data.</text>
</comment>